<dbReference type="EMBL" id="GISG01058596">
    <property type="protein sequence ID" value="MBA4626770.1"/>
    <property type="molecule type" value="Transcribed_RNA"/>
</dbReference>
<reference evidence="2" key="1">
    <citation type="journal article" date="2013" name="J. Plant Res.">
        <title>Effect of fungi and light on seed germination of three Opuntia species from semiarid lands of central Mexico.</title>
        <authorList>
            <person name="Delgado-Sanchez P."/>
            <person name="Jimenez-Bremont J.F."/>
            <person name="Guerrero-Gonzalez Mde L."/>
            <person name="Flores J."/>
        </authorList>
    </citation>
    <scope>NUCLEOTIDE SEQUENCE</scope>
    <source>
        <tissue evidence="2">Cladode</tissue>
    </source>
</reference>
<name>A0A7C8YVC1_OPUST</name>
<evidence type="ECO:0000313" key="2">
    <source>
        <dbReference type="EMBL" id="MBA4626770.1"/>
    </source>
</evidence>
<reference evidence="2" key="2">
    <citation type="submission" date="2020-07" db="EMBL/GenBank/DDBJ databases">
        <authorList>
            <person name="Vera ALvarez R."/>
            <person name="Arias-Moreno D.M."/>
            <person name="Jimenez-Jacinto V."/>
            <person name="Jimenez-Bremont J.F."/>
            <person name="Swaminathan K."/>
            <person name="Moose S.P."/>
            <person name="Guerrero-Gonzalez M.L."/>
            <person name="Marino-Ramirez L."/>
            <person name="Landsman D."/>
            <person name="Rodriguez-Kessler M."/>
            <person name="Delgado-Sanchez P."/>
        </authorList>
    </citation>
    <scope>NUCLEOTIDE SEQUENCE</scope>
    <source>
        <tissue evidence="2">Cladode</tissue>
    </source>
</reference>
<dbReference type="EMBL" id="GISG01058594">
    <property type="protein sequence ID" value="MBA4626769.1"/>
    <property type="molecule type" value="Transcribed_RNA"/>
</dbReference>
<evidence type="ECO:0000256" key="1">
    <source>
        <dbReference type="SAM" id="MobiDB-lite"/>
    </source>
</evidence>
<accession>A0A7C8YVC1</accession>
<proteinExistence type="predicted"/>
<organism evidence="2">
    <name type="scientific">Opuntia streptacantha</name>
    <name type="common">Prickly pear cactus</name>
    <name type="synonym">Opuntia cardona</name>
    <dbReference type="NCBI Taxonomy" id="393608"/>
    <lineage>
        <taxon>Eukaryota</taxon>
        <taxon>Viridiplantae</taxon>
        <taxon>Streptophyta</taxon>
        <taxon>Embryophyta</taxon>
        <taxon>Tracheophyta</taxon>
        <taxon>Spermatophyta</taxon>
        <taxon>Magnoliopsida</taxon>
        <taxon>eudicotyledons</taxon>
        <taxon>Gunneridae</taxon>
        <taxon>Pentapetalae</taxon>
        <taxon>Caryophyllales</taxon>
        <taxon>Cactineae</taxon>
        <taxon>Cactaceae</taxon>
        <taxon>Opuntioideae</taxon>
        <taxon>Opuntia</taxon>
    </lineage>
</organism>
<dbReference type="AlphaFoldDB" id="A0A7C8YVC1"/>
<protein>
    <submittedName>
        <fullName evidence="2">Uncharacterized protein</fullName>
    </submittedName>
</protein>
<sequence>MPQNRPCSVFLLCSARFGPPVGRHVQTNGHHGQATPLGAPSHAASEPVRPPPTLLRLTAFPLFVFSMKALLEPVLCAAARKPTFSATTVTVAGHGCPTIATTSDLHLPDFWRLNE</sequence>
<dbReference type="EMBL" id="GISG01058597">
    <property type="protein sequence ID" value="MBA4626771.1"/>
    <property type="molecule type" value="Transcribed_RNA"/>
</dbReference>
<feature type="region of interest" description="Disordered" evidence="1">
    <location>
        <begin position="23"/>
        <end position="50"/>
    </location>
</feature>